<dbReference type="OrthoDB" id="9816309at2"/>
<dbReference type="Pfam" id="PF01739">
    <property type="entry name" value="CheR"/>
    <property type="match status" value="1"/>
</dbReference>
<dbReference type="InterPro" id="IPR005467">
    <property type="entry name" value="His_kinase_dom"/>
</dbReference>
<dbReference type="InterPro" id="IPR003594">
    <property type="entry name" value="HATPase_dom"/>
</dbReference>
<dbReference type="Pfam" id="PF02518">
    <property type="entry name" value="HATPase_c"/>
    <property type="match status" value="1"/>
</dbReference>
<dbReference type="PANTHER" id="PTHR24422">
    <property type="entry name" value="CHEMOTAXIS PROTEIN METHYLTRANSFERASE"/>
    <property type="match status" value="1"/>
</dbReference>
<proteinExistence type="predicted"/>
<dbReference type="Pfam" id="PF03705">
    <property type="entry name" value="CheR_N"/>
    <property type="match status" value="1"/>
</dbReference>
<keyword evidence="9" id="KW-1185">Reference proteome</keyword>
<dbReference type="EC" id="2.7.13.3" evidence="2"/>
<dbReference type="PROSITE" id="PS50109">
    <property type="entry name" value="HIS_KIN"/>
    <property type="match status" value="1"/>
</dbReference>
<dbReference type="SUPFAM" id="SSF55874">
    <property type="entry name" value="ATPase domain of HSP90 chaperone/DNA topoisomerase II/histidine kinase"/>
    <property type="match status" value="1"/>
</dbReference>
<comment type="caution">
    <text evidence="8">The sequence shown here is derived from an EMBL/GenBank/DDBJ whole genome shotgun (WGS) entry which is preliminary data.</text>
</comment>
<dbReference type="InterPro" id="IPR003661">
    <property type="entry name" value="HisK_dim/P_dom"/>
</dbReference>
<dbReference type="SMART" id="SM00387">
    <property type="entry name" value="HATPase_c"/>
    <property type="match status" value="1"/>
</dbReference>
<dbReference type="InterPro" id="IPR050903">
    <property type="entry name" value="Bact_Chemotaxis_MeTrfase"/>
</dbReference>
<dbReference type="Gene3D" id="3.40.50.150">
    <property type="entry name" value="Vaccinia Virus protein VP39"/>
    <property type="match status" value="1"/>
</dbReference>
<dbReference type="InterPro" id="IPR036890">
    <property type="entry name" value="HATPase_C_sf"/>
</dbReference>
<dbReference type="EMBL" id="RBCJ01000001">
    <property type="protein sequence ID" value="RKN83463.1"/>
    <property type="molecule type" value="Genomic_DNA"/>
</dbReference>
<dbReference type="InterPro" id="IPR022642">
    <property type="entry name" value="CheR_C"/>
</dbReference>
<evidence type="ECO:0000256" key="1">
    <source>
        <dbReference type="ARBA" id="ARBA00000085"/>
    </source>
</evidence>
<dbReference type="InterPro" id="IPR000014">
    <property type="entry name" value="PAS"/>
</dbReference>
<dbReference type="SUPFAM" id="SSF47757">
    <property type="entry name" value="Chemotaxis receptor methyltransferase CheR, N-terminal domain"/>
    <property type="match status" value="1"/>
</dbReference>
<dbReference type="GO" id="GO:0000156">
    <property type="term" value="F:phosphorelay response regulator activity"/>
    <property type="evidence" value="ECO:0007669"/>
    <property type="project" value="InterPro"/>
</dbReference>
<feature type="domain" description="CheB-type methylesterase" evidence="6">
    <location>
        <begin position="12"/>
        <end position="188"/>
    </location>
</feature>
<dbReference type="Gene3D" id="3.40.50.180">
    <property type="entry name" value="Methylesterase CheB, C-terminal domain"/>
    <property type="match status" value="1"/>
</dbReference>
<dbReference type="SMART" id="SM00138">
    <property type="entry name" value="MeTrc"/>
    <property type="match status" value="1"/>
</dbReference>
<dbReference type="SUPFAM" id="SSF55785">
    <property type="entry name" value="PYP-like sensor domain (PAS domain)"/>
    <property type="match status" value="1"/>
</dbReference>
<dbReference type="RefSeq" id="WP_120710670.1">
    <property type="nucleotide sequence ID" value="NZ_RBCJ01000001.1"/>
</dbReference>
<dbReference type="InterPro" id="IPR000673">
    <property type="entry name" value="Sig_transdc_resp-reg_Me-estase"/>
</dbReference>
<protein>
    <recommendedName>
        <fullName evidence="2">histidine kinase</fullName>
        <ecNumber evidence="2">2.7.13.3</ecNumber>
    </recommendedName>
</protein>
<reference evidence="8 9" key="1">
    <citation type="submission" date="2018-10" db="EMBL/GenBank/DDBJ databases">
        <title>Ulvibacterium marinum gen. nov., sp. nov., a novel marine bacterium of the family Flavobacteriaceae, isolated from a culture of the green alga Ulva prolifera.</title>
        <authorList>
            <person name="Zhang Z."/>
        </authorList>
    </citation>
    <scope>NUCLEOTIDE SEQUENCE [LARGE SCALE GENOMIC DNA]</scope>
    <source>
        <strain evidence="8 9">CCMM003</strain>
    </source>
</reference>
<dbReference type="SUPFAM" id="SSF47384">
    <property type="entry name" value="Homodimeric domain of signal transducing histidine kinase"/>
    <property type="match status" value="1"/>
</dbReference>
<dbReference type="InterPro" id="IPR035909">
    <property type="entry name" value="CheB_C"/>
</dbReference>
<evidence type="ECO:0000259" key="5">
    <source>
        <dbReference type="PROSITE" id="PS50109"/>
    </source>
</evidence>
<dbReference type="PROSITE" id="PS50123">
    <property type="entry name" value="CHER"/>
    <property type="match status" value="1"/>
</dbReference>
<dbReference type="PROSITE" id="PS50122">
    <property type="entry name" value="CHEB"/>
    <property type="match status" value="1"/>
</dbReference>
<dbReference type="InterPro" id="IPR035965">
    <property type="entry name" value="PAS-like_dom_sf"/>
</dbReference>
<dbReference type="GO" id="GO:0006935">
    <property type="term" value="P:chemotaxis"/>
    <property type="evidence" value="ECO:0007669"/>
    <property type="project" value="UniProtKB-UniRule"/>
</dbReference>
<feature type="domain" description="CheR-type methyltransferase" evidence="7">
    <location>
        <begin position="204"/>
        <end position="484"/>
    </location>
</feature>
<feature type="active site" evidence="3">
    <location>
        <position position="45"/>
    </location>
</feature>
<evidence type="ECO:0000256" key="3">
    <source>
        <dbReference type="PROSITE-ProRule" id="PRU00050"/>
    </source>
</evidence>
<dbReference type="Pfam" id="PF00512">
    <property type="entry name" value="HisKA"/>
    <property type="match status" value="1"/>
</dbReference>
<dbReference type="GO" id="GO:0008984">
    <property type="term" value="F:protein-glutamate methylesterase activity"/>
    <property type="evidence" value="ECO:0007669"/>
    <property type="project" value="InterPro"/>
</dbReference>
<organism evidence="8 9">
    <name type="scientific">Ulvibacterium marinum</name>
    <dbReference type="NCBI Taxonomy" id="2419782"/>
    <lineage>
        <taxon>Bacteria</taxon>
        <taxon>Pseudomonadati</taxon>
        <taxon>Bacteroidota</taxon>
        <taxon>Flavobacteriia</taxon>
        <taxon>Flavobacteriales</taxon>
        <taxon>Flavobacteriaceae</taxon>
        <taxon>Ulvibacterium</taxon>
    </lineage>
</organism>
<dbReference type="SUPFAM" id="SSF53335">
    <property type="entry name" value="S-adenosyl-L-methionine-dependent methyltransferases"/>
    <property type="match status" value="1"/>
</dbReference>
<sequence>MAAEKTSQKFPLVGIGASAGGIESFKKFLSAVPDNSGMAYILVQHLSPSHDSILPDILAKITNIPVQEITDECHIAPDHIYVIPENKTLLVTDHELKLLPREKGALNMPIDIFFTSLAKVHQSLAIGVVLSGTAHDGTVGLRDIKEYGGITFAEDPDTAAWDGMPKSAIAAGVVDFVLPAEEIPSKLINVHAAYETTRTSADRIQTKKTDINEDGLKKILSAVQRFSGVDFSYYKRPTIIRRIDRRIAINQMADHLGYLEFLGESKAEQEALFQDLLIKVTAFFRDPEIFAELAEKVLPQLLADQVPDKPIRIWVTACATGEEVYSIAIALFELLGGLTAGHNMHRTKIQIFASDMSEVAINKARAGIYSATEMEPLSKRQREQYFTKTDGSYKVVKPIRDSIVFAVHNFLKDPPFGKVDLVSCRNVLIYMEPVLQKKLFATLHYALNENGFLLLGKSETTGTSSDLFVPFSKQAKIFTRKPGSGRFFQVPDRQGKNTAAPAFKKMPMKRSSKTDFRKNAESVLISRYTPASVIVDEHMEIVHISGEVAPFLEPSSGKPTHELMKMARKELAFELRNAIDKAKTTQESIIKEGIPVKNNGERFSANIEIVPLTETVDPHYLILFQKESPNTSFWGRAWKKLKPSFTASEKNHVQQRNTALERELEQAREDMRRISEDQEAFNEELQSTNEEMQSSNEEMQSLNEELETSKEELQSTNEELIIVNRELLEKQGELNHTLNYLEAIFANLREPLLVLEKGYNVQIANATFYKKFEVKKTQIEGKPFFAIQHKLWNNAALRTLLEKVLPEKGLVVDEEIGIDFPTGEKKSFMFNAREIEREKDSEKLILLSMEDITERKMTQAYKETISELQKTNEQLDRYVHVASHDLQEPLRKIMIFSNLLLEGSANEPDENRDTLKKIASSAERMSGLIKGLLEYSRVAHQGDLFEATDLNLITKDILSDFDLLIREKQAQLDIGQLPEIQAIPLQMNQLLANLIGNALKFSTKGVAPLIKVASHVFPKKEVEKHPSLSPKLNYCEIIVSDNGIGFSPKYQEQIFLIFQRLRESKEHKGSGIGLSLVKKIVENHHGAIYTVSEEGMGAAFHVILPVEQPK</sequence>
<keyword evidence="3" id="KW-0145">Chemotaxis</keyword>
<feature type="active site" evidence="3">
    <location>
        <position position="18"/>
    </location>
</feature>
<dbReference type="AlphaFoldDB" id="A0A3B0CBY9"/>
<accession>A0A3B0CBY9</accession>
<gene>
    <name evidence="8" type="ORF">D7Z94_06505</name>
</gene>
<dbReference type="Pfam" id="PF13426">
    <property type="entry name" value="PAS_9"/>
    <property type="match status" value="1"/>
</dbReference>
<dbReference type="InterPro" id="IPR000780">
    <property type="entry name" value="CheR_MeTrfase"/>
</dbReference>
<dbReference type="SUPFAM" id="SSF52738">
    <property type="entry name" value="Methylesterase CheB, C-terminal domain"/>
    <property type="match status" value="1"/>
</dbReference>
<keyword evidence="4" id="KW-0175">Coiled coil</keyword>
<dbReference type="PRINTS" id="PR00996">
    <property type="entry name" value="CHERMTFRASE"/>
</dbReference>
<comment type="catalytic activity">
    <reaction evidence="1">
        <text>ATP + protein L-histidine = ADP + protein N-phospho-L-histidine.</text>
        <dbReference type="EC" id="2.7.13.3"/>
    </reaction>
</comment>
<evidence type="ECO:0000313" key="9">
    <source>
        <dbReference type="Proteomes" id="UP000276603"/>
    </source>
</evidence>
<name>A0A3B0CBY9_9FLAO</name>
<dbReference type="InterPro" id="IPR022641">
    <property type="entry name" value="CheR_N"/>
</dbReference>
<feature type="coiled-coil region" evidence="4">
    <location>
        <begin position="650"/>
        <end position="730"/>
    </location>
</feature>
<dbReference type="CDD" id="cd16434">
    <property type="entry name" value="CheB-CheR_fusion"/>
    <property type="match status" value="1"/>
</dbReference>
<evidence type="ECO:0000259" key="7">
    <source>
        <dbReference type="PROSITE" id="PS50123"/>
    </source>
</evidence>
<dbReference type="GO" id="GO:0000155">
    <property type="term" value="F:phosphorelay sensor kinase activity"/>
    <property type="evidence" value="ECO:0007669"/>
    <property type="project" value="InterPro"/>
</dbReference>
<dbReference type="GO" id="GO:0008757">
    <property type="term" value="F:S-adenosylmethionine-dependent methyltransferase activity"/>
    <property type="evidence" value="ECO:0007669"/>
    <property type="project" value="InterPro"/>
</dbReference>
<dbReference type="CDD" id="cd00082">
    <property type="entry name" value="HisKA"/>
    <property type="match status" value="1"/>
</dbReference>
<dbReference type="Gene3D" id="1.10.287.130">
    <property type="match status" value="1"/>
</dbReference>
<feature type="active site" evidence="3">
    <location>
        <position position="136"/>
    </location>
</feature>
<keyword evidence="3" id="KW-0378">Hydrolase</keyword>
<feature type="domain" description="Histidine kinase" evidence="5">
    <location>
        <begin position="881"/>
        <end position="1108"/>
    </location>
</feature>
<dbReference type="SMART" id="SM00388">
    <property type="entry name" value="HisKA"/>
    <property type="match status" value="1"/>
</dbReference>
<dbReference type="InterPro" id="IPR029063">
    <property type="entry name" value="SAM-dependent_MTases_sf"/>
</dbReference>
<dbReference type="InterPro" id="IPR036097">
    <property type="entry name" value="HisK_dim/P_sf"/>
</dbReference>
<evidence type="ECO:0000256" key="2">
    <source>
        <dbReference type="ARBA" id="ARBA00012438"/>
    </source>
</evidence>
<evidence type="ECO:0000259" key="6">
    <source>
        <dbReference type="PROSITE" id="PS50122"/>
    </source>
</evidence>
<evidence type="ECO:0000313" key="8">
    <source>
        <dbReference type="EMBL" id="RKN83463.1"/>
    </source>
</evidence>
<dbReference type="Proteomes" id="UP000276603">
    <property type="component" value="Unassembled WGS sequence"/>
</dbReference>
<dbReference type="PANTHER" id="PTHR24422:SF27">
    <property type="entry name" value="PROTEIN-GLUTAMATE O-METHYLTRANSFERASE"/>
    <property type="match status" value="1"/>
</dbReference>
<evidence type="ECO:0000256" key="4">
    <source>
        <dbReference type="SAM" id="Coils"/>
    </source>
</evidence>
<dbReference type="GO" id="GO:0005737">
    <property type="term" value="C:cytoplasm"/>
    <property type="evidence" value="ECO:0007669"/>
    <property type="project" value="InterPro"/>
</dbReference>
<dbReference type="Gene3D" id="3.30.565.10">
    <property type="entry name" value="Histidine kinase-like ATPase, C-terminal domain"/>
    <property type="match status" value="1"/>
</dbReference>
<dbReference type="Pfam" id="PF01339">
    <property type="entry name" value="CheB_methylest"/>
    <property type="match status" value="1"/>
</dbReference>
<dbReference type="Gene3D" id="3.30.450.20">
    <property type="entry name" value="PAS domain"/>
    <property type="match status" value="1"/>
</dbReference>